<dbReference type="InParanoid" id="F7AG55"/>
<protein>
    <recommendedName>
        <fullName evidence="4">Secreted protein</fullName>
    </recommendedName>
</protein>
<name>F7AG55_CIOIN</name>
<dbReference type="Ensembl" id="ENSCINT00000002076.3">
    <property type="protein sequence ID" value="ENSCINP00000002076.3"/>
    <property type="gene ID" value="ENSCING00000001107.3"/>
</dbReference>
<evidence type="ECO:0000313" key="3">
    <source>
        <dbReference type="Proteomes" id="UP000008144"/>
    </source>
</evidence>
<keyword evidence="3" id="KW-1185">Reference proteome</keyword>
<feature type="chain" id="PRO_5003347716" description="Secreted protein" evidence="1">
    <location>
        <begin position="23"/>
        <end position="89"/>
    </location>
</feature>
<proteinExistence type="predicted"/>
<reference evidence="3" key="1">
    <citation type="journal article" date="2002" name="Science">
        <title>The draft genome of Ciona intestinalis: insights into chordate and vertebrate origins.</title>
        <authorList>
            <person name="Dehal P."/>
            <person name="Satou Y."/>
            <person name="Campbell R.K."/>
            <person name="Chapman J."/>
            <person name="Degnan B."/>
            <person name="De Tomaso A."/>
            <person name="Davidson B."/>
            <person name="Di Gregorio A."/>
            <person name="Gelpke M."/>
            <person name="Goodstein D.M."/>
            <person name="Harafuji N."/>
            <person name="Hastings K.E."/>
            <person name="Ho I."/>
            <person name="Hotta K."/>
            <person name="Huang W."/>
            <person name="Kawashima T."/>
            <person name="Lemaire P."/>
            <person name="Martinez D."/>
            <person name="Meinertzhagen I.A."/>
            <person name="Necula S."/>
            <person name="Nonaka M."/>
            <person name="Putnam N."/>
            <person name="Rash S."/>
            <person name="Saiga H."/>
            <person name="Satake M."/>
            <person name="Terry A."/>
            <person name="Yamada L."/>
            <person name="Wang H.G."/>
            <person name="Awazu S."/>
            <person name="Azumi K."/>
            <person name="Boore J."/>
            <person name="Branno M."/>
            <person name="Chin-Bow S."/>
            <person name="DeSantis R."/>
            <person name="Doyle S."/>
            <person name="Francino P."/>
            <person name="Keys D.N."/>
            <person name="Haga S."/>
            <person name="Hayashi H."/>
            <person name="Hino K."/>
            <person name="Imai K.S."/>
            <person name="Inaba K."/>
            <person name="Kano S."/>
            <person name="Kobayashi K."/>
            <person name="Kobayashi M."/>
            <person name="Lee B.I."/>
            <person name="Makabe K.W."/>
            <person name="Manohar C."/>
            <person name="Matassi G."/>
            <person name="Medina M."/>
            <person name="Mochizuki Y."/>
            <person name="Mount S."/>
            <person name="Morishita T."/>
            <person name="Miura S."/>
            <person name="Nakayama A."/>
            <person name="Nishizaka S."/>
            <person name="Nomoto H."/>
            <person name="Ohta F."/>
            <person name="Oishi K."/>
            <person name="Rigoutsos I."/>
            <person name="Sano M."/>
            <person name="Sasaki A."/>
            <person name="Sasakura Y."/>
            <person name="Shoguchi E."/>
            <person name="Shin-i T."/>
            <person name="Spagnuolo A."/>
            <person name="Stainier D."/>
            <person name="Suzuki M.M."/>
            <person name="Tassy O."/>
            <person name="Takatori N."/>
            <person name="Tokuoka M."/>
            <person name="Yagi K."/>
            <person name="Yoshizaki F."/>
            <person name="Wada S."/>
            <person name="Zhang C."/>
            <person name="Hyatt P.D."/>
            <person name="Larimer F."/>
            <person name="Detter C."/>
            <person name="Doggett N."/>
            <person name="Glavina T."/>
            <person name="Hawkins T."/>
            <person name="Richardson P."/>
            <person name="Lucas S."/>
            <person name="Kohara Y."/>
            <person name="Levine M."/>
            <person name="Satoh N."/>
            <person name="Rokhsar D.S."/>
        </authorList>
    </citation>
    <scope>NUCLEOTIDE SEQUENCE [LARGE SCALE GENOMIC DNA]</scope>
</reference>
<accession>F7AG55</accession>
<evidence type="ECO:0008006" key="4">
    <source>
        <dbReference type="Google" id="ProtNLM"/>
    </source>
</evidence>
<evidence type="ECO:0000256" key="1">
    <source>
        <dbReference type="SAM" id="SignalP"/>
    </source>
</evidence>
<reference evidence="2" key="3">
    <citation type="submission" date="2025-09" db="UniProtKB">
        <authorList>
            <consortium name="Ensembl"/>
        </authorList>
    </citation>
    <scope>IDENTIFICATION</scope>
</reference>
<sequence>MQRAYSAWNYLSLHFCHYLASAFLWSRAGESNSGRCSLHFYRMHLRSCAWYIYGAVQTRNRSLWIQLRFTLDVGSNLFCRWCFLYFAKG</sequence>
<dbReference type="HOGENOM" id="CLU_2454030_0_0_1"/>
<dbReference type="AlphaFoldDB" id="F7AG55"/>
<feature type="signal peptide" evidence="1">
    <location>
        <begin position="1"/>
        <end position="22"/>
    </location>
</feature>
<keyword evidence="1" id="KW-0732">Signal</keyword>
<dbReference type="Proteomes" id="UP000008144">
    <property type="component" value="Unassembled WGS sequence"/>
</dbReference>
<reference evidence="2" key="2">
    <citation type="submission" date="2025-08" db="UniProtKB">
        <authorList>
            <consortium name="Ensembl"/>
        </authorList>
    </citation>
    <scope>IDENTIFICATION</scope>
</reference>
<evidence type="ECO:0000313" key="2">
    <source>
        <dbReference type="Ensembl" id="ENSCINP00000002076.3"/>
    </source>
</evidence>
<organism evidence="2 3">
    <name type="scientific">Ciona intestinalis</name>
    <name type="common">Transparent sea squirt</name>
    <name type="synonym">Ascidia intestinalis</name>
    <dbReference type="NCBI Taxonomy" id="7719"/>
    <lineage>
        <taxon>Eukaryota</taxon>
        <taxon>Metazoa</taxon>
        <taxon>Chordata</taxon>
        <taxon>Tunicata</taxon>
        <taxon>Ascidiacea</taxon>
        <taxon>Phlebobranchia</taxon>
        <taxon>Cionidae</taxon>
        <taxon>Ciona</taxon>
    </lineage>
</organism>